<feature type="compositionally biased region" description="Acidic residues" evidence="1">
    <location>
        <begin position="77"/>
        <end position="107"/>
    </location>
</feature>
<gene>
    <name evidence="2" type="ORF">MCOR_33335</name>
</gene>
<dbReference type="PANTHER" id="PTHR31751:SF42">
    <property type="entry name" value="PROTEIN CBG10204"/>
    <property type="match status" value="1"/>
</dbReference>
<keyword evidence="3" id="KW-1185">Reference proteome</keyword>
<feature type="region of interest" description="Disordered" evidence="1">
    <location>
        <begin position="72"/>
        <end position="119"/>
    </location>
</feature>
<name>A0A6J8CVK0_MYTCO</name>
<organism evidence="2 3">
    <name type="scientific">Mytilus coruscus</name>
    <name type="common">Sea mussel</name>
    <dbReference type="NCBI Taxonomy" id="42192"/>
    <lineage>
        <taxon>Eukaryota</taxon>
        <taxon>Metazoa</taxon>
        <taxon>Spiralia</taxon>
        <taxon>Lophotrochozoa</taxon>
        <taxon>Mollusca</taxon>
        <taxon>Bivalvia</taxon>
        <taxon>Autobranchia</taxon>
        <taxon>Pteriomorphia</taxon>
        <taxon>Mytilida</taxon>
        <taxon>Mytiloidea</taxon>
        <taxon>Mytilidae</taxon>
        <taxon>Mytilinae</taxon>
        <taxon>Mytilus</taxon>
    </lineage>
</organism>
<feature type="compositionally biased region" description="Pro residues" evidence="1">
    <location>
        <begin position="1"/>
        <end position="11"/>
    </location>
</feature>
<evidence type="ECO:0000313" key="2">
    <source>
        <dbReference type="EMBL" id="CAC5399034.1"/>
    </source>
</evidence>
<dbReference type="EMBL" id="CACVKT020005971">
    <property type="protein sequence ID" value="CAC5399034.1"/>
    <property type="molecule type" value="Genomic_DNA"/>
</dbReference>
<evidence type="ECO:0000313" key="3">
    <source>
        <dbReference type="Proteomes" id="UP000507470"/>
    </source>
</evidence>
<feature type="region of interest" description="Disordered" evidence="1">
    <location>
        <begin position="1"/>
        <end position="38"/>
    </location>
</feature>
<sequence length="604" mass="68025">MVTQTTPPPSPKAVKHKKSQSYLRPQQRTRKHQTDLKIIQPSATYSTIATQIDDDITKCTCASIVTTTTNINSVQNSDDDEVSSNADSDEEYQPSDDDQSSDDDGDDNGEHKNYRLNAKATPEEQKQFLVSESALAELLSVCRYCSSEAVPVIQVSKGTLIVTNSICVNGHLSIWKSQSSHNNLPWSNLMTATAIMLSGCNATSVIRMFDHLNVQMFSMRTYNRLQSLYVSPAATMAWDAEQSSLLEQLRGSDVILGGDARCDSPGYSAKYGSYTLMDLQTKKILDFQLIQSNEVKGSTHMELEGLKRALGFLKDYVNIKEVVTERHSSIKKYMRISQGDKKHLFDVWHLAKGVSKKLEAAAKKSEGKDIRPWIKSIVNHIYRISSSCGMDGDLKAAKWLSIMNHMCNKHEGHSSIIYPKCDHGELSQDRQWLVEGSVPYKRMKAVVESKYLLTDVPKLSPVYQTYALEVFHSVVNNFAPKSTHFFYSSMLARLCVAALHYNENCNRDRAYTKDGVQCFSMVYPKAKKGKEAVVKSRPSPATYDYVLLIKQAVVSRREHDCSSYSNAAGDVQILQNHFPVSLTQTFEPFQKADLIERHRSRFQR</sequence>
<evidence type="ECO:0000256" key="1">
    <source>
        <dbReference type="SAM" id="MobiDB-lite"/>
    </source>
</evidence>
<proteinExistence type="predicted"/>
<dbReference type="AlphaFoldDB" id="A0A6J8CVK0"/>
<reference evidence="2 3" key="1">
    <citation type="submission" date="2020-06" db="EMBL/GenBank/DDBJ databases">
        <authorList>
            <person name="Li R."/>
            <person name="Bekaert M."/>
        </authorList>
    </citation>
    <scope>NUCLEOTIDE SEQUENCE [LARGE SCALE GENOMIC DNA]</scope>
    <source>
        <strain evidence="3">wild</strain>
    </source>
</reference>
<accession>A0A6J8CVK0</accession>
<dbReference type="Proteomes" id="UP000507470">
    <property type="component" value="Unassembled WGS sequence"/>
</dbReference>
<dbReference type="PANTHER" id="PTHR31751">
    <property type="entry name" value="SI:CH211-108C17.2-RELATED-RELATED"/>
    <property type="match status" value="1"/>
</dbReference>
<dbReference type="OrthoDB" id="6141328at2759"/>
<protein>
    <submittedName>
        <fullName evidence="2">Uncharacterized protein</fullName>
    </submittedName>
</protein>